<dbReference type="EMBL" id="LAZR01005466">
    <property type="protein sequence ID" value="KKM99701.1"/>
    <property type="molecule type" value="Genomic_DNA"/>
</dbReference>
<sequence length="342" mass="39954">MKKKELLIEITNKCPFNCIFCSSESNIHKNKFIEKKDFLKIINDAKKIGIDIIQLSGGEPFVHPNIIDFIDYVLDHEFLLEIYTCGCLYKNRQYLPIPEKILTRYRNHPNLTIRFNFQTINRENFAKLTRTTYGFKNSISSIKTCIDLDINTEVHIVPNCLNIRYLEETVEYLIDKLKIKHIKILRLILHGRALKNYQKLVFSIRDLAIILNSLKDRHPSSRVEIGSAFSTLSNSCFRCEAGINKFMITSKLRLFPCTAFKNISYCFIKLSEINSLRKVISNKTLNIKLQNFKENLKCAYCLERKFCSEICPIQKLVCTNIKQIDLTEEFKKVKVSLENIIM</sequence>
<dbReference type="SUPFAM" id="SSF102114">
    <property type="entry name" value="Radical SAM enzymes"/>
    <property type="match status" value="1"/>
</dbReference>
<keyword evidence="5" id="KW-0560">Oxidoreductase</keyword>
<keyword evidence="4" id="KW-0479">Metal-binding</keyword>
<dbReference type="GO" id="GO:0046872">
    <property type="term" value="F:metal ion binding"/>
    <property type="evidence" value="ECO:0007669"/>
    <property type="project" value="UniProtKB-KW"/>
</dbReference>
<evidence type="ECO:0000256" key="2">
    <source>
        <dbReference type="ARBA" id="ARBA00022485"/>
    </source>
</evidence>
<protein>
    <recommendedName>
        <fullName evidence="8">Radical SAM core domain-containing protein</fullName>
    </recommendedName>
</protein>
<dbReference type="GO" id="GO:0032324">
    <property type="term" value="P:molybdopterin cofactor biosynthetic process"/>
    <property type="evidence" value="ECO:0007669"/>
    <property type="project" value="UniProtKB-ARBA"/>
</dbReference>
<evidence type="ECO:0000256" key="1">
    <source>
        <dbReference type="ARBA" id="ARBA00001966"/>
    </source>
</evidence>
<dbReference type="PANTHER" id="PTHR11228">
    <property type="entry name" value="RADICAL SAM DOMAIN PROTEIN"/>
    <property type="match status" value="1"/>
</dbReference>
<evidence type="ECO:0000259" key="8">
    <source>
        <dbReference type="PROSITE" id="PS51918"/>
    </source>
</evidence>
<evidence type="ECO:0000256" key="5">
    <source>
        <dbReference type="ARBA" id="ARBA00023002"/>
    </source>
</evidence>
<name>A0A0F9MK96_9ZZZZ</name>
<dbReference type="Gene3D" id="3.20.20.70">
    <property type="entry name" value="Aldolase class I"/>
    <property type="match status" value="1"/>
</dbReference>
<dbReference type="PANTHER" id="PTHR11228:SF7">
    <property type="entry name" value="PQQA PEPTIDE CYCLASE"/>
    <property type="match status" value="1"/>
</dbReference>
<dbReference type="GO" id="GO:0051539">
    <property type="term" value="F:4 iron, 4 sulfur cluster binding"/>
    <property type="evidence" value="ECO:0007669"/>
    <property type="project" value="UniProtKB-KW"/>
</dbReference>
<gene>
    <name evidence="9" type="ORF">LCGC14_1145270</name>
</gene>
<comment type="cofactor">
    <cofactor evidence="1">
        <name>[4Fe-4S] cluster</name>
        <dbReference type="ChEBI" id="CHEBI:49883"/>
    </cofactor>
</comment>
<feature type="domain" description="Radical SAM core" evidence="8">
    <location>
        <begin position="1"/>
        <end position="220"/>
    </location>
</feature>
<reference evidence="9" key="1">
    <citation type="journal article" date="2015" name="Nature">
        <title>Complex archaea that bridge the gap between prokaryotes and eukaryotes.</title>
        <authorList>
            <person name="Spang A."/>
            <person name="Saw J.H."/>
            <person name="Jorgensen S.L."/>
            <person name="Zaremba-Niedzwiedzka K."/>
            <person name="Martijn J."/>
            <person name="Lind A.E."/>
            <person name="van Eijk R."/>
            <person name="Schleper C."/>
            <person name="Guy L."/>
            <person name="Ettema T.J."/>
        </authorList>
    </citation>
    <scope>NUCLEOTIDE SEQUENCE</scope>
</reference>
<evidence type="ECO:0000256" key="4">
    <source>
        <dbReference type="ARBA" id="ARBA00022723"/>
    </source>
</evidence>
<dbReference type="SFLD" id="SFLDG01067">
    <property type="entry name" value="SPASM/twitch_domain_containing"/>
    <property type="match status" value="1"/>
</dbReference>
<dbReference type="PROSITE" id="PS01305">
    <property type="entry name" value="MOAA_NIFB_PQQE"/>
    <property type="match status" value="1"/>
</dbReference>
<dbReference type="InterPro" id="IPR006638">
    <property type="entry name" value="Elp3/MiaA/NifB-like_rSAM"/>
</dbReference>
<dbReference type="InterPro" id="IPR058240">
    <property type="entry name" value="rSAM_sf"/>
</dbReference>
<dbReference type="CDD" id="cd01335">
    <property type="entry name" value="Radical_SAM"/>
    <property type="match status" value="1"/>
</dbReference>
<proteinExistence type="predicted"/>
<keyword evidence="7" id="KW-0411">Iron-sulfur</keyword>
<keyword evidence="3" id="KW-0949">S-adenosyl-L-methionine</keyword>
<keyword evidence="6" id="KW-0408">Iron</keyword>
<evidence type="ECO:0000256" key="3">
    <source>
        <dbReference type="ARBA" id="ARBA00022691"/>
    </source>
</evidence>
<evidence type="ECO:0000256" key="7">
    <source>
        <dbReference type="ARBA" id="ARBA00023014"/>
    </source>
</evidence>
<dbReference type="SFLD" id="SFLDS00029">
    <property type="entry name" value="Radical_SAM"/>
    <property type="match status" value="1"/>
</dbReference>
<dbReference type="InterPro" id="IPR013785">
    <property type="entry name" value="Aldolase_TIM"/>
</dbReference>
<evidence type="ECO:0000313" key="9">
    <source>
        <dbReference type="EMBL" id="KKM99701.1"/>
    </source>
</evidence>
<dbReference type="SMART" id="SM00729">
    <property type="entry name" value="Elp3"/>
    <property type="match status" value="1"/>
</dbReference>
<dbReference type="GO" id="GO:0006783">
    <property type="term" value="P:heme biosynthetic process"/>
    <property type="evidence" value="ECO:0007669"/>
    <property type="project" value="TreeGrafter"/>
</dbReference>
<dbReference type="InterPro" id="IPR050377">
    <property type="entry name" value="Radical_SAM_PqqE_MftC-like"/>
</dbReference>
<dbReference type="PROSITE" id="PS51918">
    <property type="entry name" value="RADICAL_SAM"/>
    <property type="match status" value="1"/>
</dbReference>
<keyword evidence="2" id="KW-0004">4Fe-4S</keyword>
<evidence type="ECO:0000256" key="6">
    <source>
        <dbReference type="ARBA" id="ARBA00023004"/>
    </source>
</evidence>
<accession>A0A0F9MK96</accession>
<comment type="caution">
    <text evidence="9">The sequence shown here is derived from an EMBL/GenBank/DDBJ whole genome shotgun (WGS) entry which is preliminary data.</text>
</comment>
<dbReference type="Pfam" id="PF04055">
    <property type="entry name" value="Radical_SAM"/>
    <property type="match status" value="1"/>
</dbReference>
<organism evidence="9">
    <name type="scientific">marine sediment metagenome</name>
    <dbReference type="NCBI Taxonomy" id="412755"/>
    <lineage>
        <taxon>unclassified sequences</taxon>
        <taxon>metagenomes</taxon>
        <taxon>ecological metagenomes</taxon>
    </lineage>
</organism>
<dbReference type="AlphaFoldDB" id="A0A0F9MK96"/>
<dbReference type="InterPro" id="IPR007197">
    <property type="entry name" value="rSAM"/>
</dbReference>
<dbReference type="InterPro" id="IPR000385">
    <property type="entry name" value="MoaA_NifB_PqqE_Fe-S-bd_CS"/>
</dbReference>
<dbReference type="GO" id="GO:0016491">
    <property type="term" value="F:oxidoreductase activity"/>
    <property type="evidence" value="ECO:0007669"/>
    <property type="project" value="UniProtKB-KW"/>
</dbReference>